<comment type="caution">
    <text evidence="1">The sequence shown here is derived from an EMBL/GenBank/DDBJ whole genome shotgun (WGS) entry which is preliminary data.</text>
</comment>
<accession>A0ACB7XEU5</accession>
<name>A0ACB7XEU5_9ERIC</name>
<evidence type="ECO:0000313" key="2">
    <source>
        <dbReference type="Proteomes" id="UP000828048"/>
    </source>
</evidence>
<organism evidence="1 2">
    <name type="scientific">Vaccinium darrowii</name>
    <dbReference type="NCBI Taxonomy" id="229202"/>
    <lineage>
        <taxon>Eukaryota</taxon>
        <taxon>Viridiplantae</taxon>
        <taxon>Streptophyta</taxon>
        <taxon>Embryophyta</taxon>
        <taxon>Tracheophyta</taxon>
        <taxon>Spermatophyta</taxon>
        <taxon>Magnoliopsida</taxon>
        <taxon>eudicotyledons</taxon>
        <taxon>Gunneridae</taxon>
        <taxon>Pentapetalae</taxon>
        <taxon>asterids</taxon>
        <taxon>Ericales</taxon>
        <taxon>Ericaceae</taxon>
        <taxon>Vaccinioideae</taxon>
        <taxon>Vaccinieae</taxon>
        <taxon>Vaccinium</taxon>
    </lineage>
</organism>
<reference evidence="1 2" key="1">
    <citation type="journal article" date="2021" name="Hortic Res">
        <title>High-quality reference genome and annotation aids understanding of berry development for evergreen blueberry (Vaccinium darrowii).</title>
        <authorList>
            <person name="Yu J."/>
            <person name="Hulse-Kemp A.M."/>
            <person name="Babiker E."/>
            <person name="Staton M."/>
        </authorList>
    </citation>
    <scope>NUCLEOTIDE SEQUENCE [LARGE SCALE GENOMIC DNA]</scope>
    <source>
        <strain evidence="2">cv. NJ 8807/NJ 8810</strain>
        <tissue evidence="1">Young leaf</tissue>
    </source>
</reference>
<dbReference type="Proteomes" id="UP000828048">
    <property type="component" value="Chromosome 10"/>
</dbReference>
<keyword evidence="2" id="KW-1185">Reference proteome</keyword>
<dbReference type="EMBL" id="CM037160">
    <property type="protein sequence ID" value="KAH7839285.1"/>
    <property type="molecule type" value="Genomic_DNA"/>
</dbReference>
<gene>
    <name evidence="1" type="ORF">Vadar_002221</name>
</gene>
<protein>
    <submittedName>
        <fullName evidence="1">Uncharacterized protein</fullName>
    </submittedName>
</protein>
<evidence type="ECO:0000313" key="1">
    <source>
        <dbReference type="EMBL" id="KAH7839285.1"/>
    </source>
</evidence>
<sequence>MAATSLDQETSKKVIRQVEFYFSDSNLPRDKFLSKTVSESEDGMVSLALICSFSRMRGHLSLGDVKAEEVPEDKVKAVAETLRKSTFLKISEDGTKVGRTTELLKSEEVIEQLDNRTIAASPLEYDVKLEDVESFFSQIAKVNSVRLPRHVADKRLFCGTALVEFSCEEDAEKVLKQSLVYAGAELELKPKKDFDADRTKQAEEFENSSYQVGANRKDNSSPKDNYPKGLIIAFTLKSMSAGGSAEQKDAQEEIKENMDVCEADGEKDSTLNATEEAEEKVSECVNGGEEIPGENIEKVGEEKVDEKTILESEGKETDVEENPDSSIEKKEKKAAGEGKPTAVLYKDNKEVVLREDLKAVFQKYGIVKFIDFKIGEDSGYIRFEEPEGAQKARAAGALAEEGGLVVKNFIATLDPVTGEAEREYWSLLRGNQERHRESVGNRGRGGKHNRGRRQFHGKHSRSRDDDSANRPSKVQKVGAA</sequence>
<proteinExistence type="predicted"/>